<dbReference type="AlphaFoldDB" id="A0A559KFC4"/>
<dbReference type="SUPFAM" id="SSF81301">
    <property type="entry name" value="Nucleotidyltransferase"/>
    <property type="match status" value="1"/>
</dbReference>
<accession>A0A559KFC4</accession>
<evidence type="ECO:0000313" key="2">
    <source>
        <dbReference type="Proteomes" id="UP000317036"/>
    </source>
</evidence>
<dbReference type="Gene3D" id="3.30.460.40">
    <property type="match status" value="1"/>
</dbReference>
<protein>
    <submittedName>
        <fullName evidence="1">Uncharacterized protein</fullName>
    </submittedName>
</protein>
<sequence length="133" mass="15414">MLIDIGIDIEYAPKEPFCTKHFYHMEIEGVEVDLLGLFGIRHADGIYRLDFRQEDIAGTTWADGQAVPLSTLEDWFVLYLLIPGKQEKADLIERYWLTQGGPVRRDRLAAALQEQLPYEVQQRIDTAFVRLFN</sequence>
<keyword evidence="2" id="KW-1185">Reference proteome</keyword>
<name>A0A559KFC4_9BACL</name>
<comment type="caution">
    <text evidence="1">The sequence shown here is derived from an EMBL/GenBank/DDBJ whole genome shotgun (WGS) entry which is preliminary data.</text>
</comment>
<evidence type="ECO:0000313" key="1">
    <source>
        <dbReference type="EMBL" id="TVY10819.1"/>
    </source>
</evidence>
<reference evidence="1 2" key="1">
    <citation type="submission" date="2019-07" db="EMBL/GenBank/DDBJ databases">
        <authorList>
            <person name="Kim J."/>
        </authorList>
    </citation>
    <scope>NUCLEOTIDE SEQUENCE [LARGE SCALE GENOMIC DNA]</scope>
    <source>
        <strain evidence="1 2">JC52</strain>
    </source>
</reference>
<dbReference type="InterPro" id="IPR043519">
    <property type="entry name" value="NT_sf"/>
</dbReference>
<dbReference type="EMBL" id="VNJI01000006">
    <property type="protein sequence ID" value="TVY10819.1"/>
    <property type="molecule type" value="Genomic_DNA"/>
</dbReference>
<proteinExistence type="predicted"/>
<dbReference type="Proteomes" id="UP000317036">
    <property type="component" value="Unassembled WGS sequence"/>
</dbReference>
<organism evidence="1 2">
    <name type="scientific">Paenibacillus cremeus</name>
    <dbReference type="NCBI Taxonomy" id="2163881"/>
    <lineage>
        <taxon>Bacteria</taxon>
        <taxon>Bacillati</taxon>
        <taxon>Bacillota</taxon>
        <taxon>Bacilli</taxon>
        <taxon>Bacillales</taxon>
        <taxon>Paenibacillaceae</taxon>
        <taxon>Paenibacillus</taxon>
    </lineage>
</organism>
<dbReference type="OrthoDB" id="2351919at2"/>
<gene>
    <name evidence="1" type="ORF">FPZ49_06905</name>
</gene>
<dbReference type="RefSeq" id="WP_144844868.1">
    <property type="nucleotide sequence ID" value="NZ_VNJI01000006.1"/>
</dbReference>